<dbReference type="EMBL" id="LSSL01002140">
    <property type="protein sequence ID" value="OLY81815.1"/>
    <property type="molecule type" value="Genomic_DNA"/>
</dbReference>
<accession>A0A1R0GY98</accession>
<comment type="caution">
    <text evidence="2">The sequence shown here is derived from an EMBL/GenBank/DDBJ whole genome shotgun (WGS) entry which is preliminary data.</text>
</comment>
<protein>
    <submittedName>
        <fullName evidence="2">Uncharacterized protein</fullName>
    </submittedName>
</protein>
<feature type="chain" id="PRO_5012954948" evidence="1">
    <location>
        <begin position="24"/>
        <end position="545"/>
    </location>
</feature>
<keyword evidence="3" id="KW-1185">Reference proteome</keyword>
<gene>
    <name evidence="2" type="ORF">AYI68_g4075</name>
</gene>
<organism evidence="2 3">
    <name type="scientific">Smittium mucronatum</name>
    <dbReference type="NCBI Taxonomy" id="133383"/>
    <lineage>
        <taxon>Eukaryota</taxon>
        <taxon>Fungi</taxon>
        <taxon>Fungi incertae sedis</taxon>
        <taxon>Zoopagomycota</taxon>
        <taxon>Kickxellomycotina</taxon>
        <taxon>Harpellomycetes</taxon>
        <taxon>Harpellales</taxon>
        <taxon>Legeriomycetaceae</taxon>
        <taxon>Smittium</taxon>
    </lineage>
</organism>
<feature type="signal peptide" evidence="1">
    <location>
        <begin position="1"/>
        <end position="23"/>
    </location>
</feature>
<dbReference type="AlphaFoldDB" id="A0A1R0GY98"/>
<name>A0A1R0GY98_9FUNG</name>
<reference evidence="2 3" key="1">
    <citation type="journal article" date="2016" name="Mol. Biol. Evol.">
        <title>Genome-Wide Survey of Gut Fungi (Harpellales) Reveals the First Horizontally Transferred Ubiquitin Gene from a Mosquito Host.</title>
        <authorList>
            <person name="Wang Y."/>
            <person name="White M.M."/>
            <person name="Kvist S."/>
            <person name="Moncalvo J.M."/>
        </authorList>
    </citation>
    <scope>NUCLEOTIDE SEQUENCE [LARGE SCALE GENOMIC DNA]</scope>
    <source>
        <strain evidence="2 3">ALG-7-W6</strain>
    </source>
</reference>
<keyword evidence="1" id="KW-0732">Signal</keyword>
<evidence type="ECO:0000256" key="1">
    <source>
        <dbReference type="SAM" id="SignalP"/>
    </source>
</evidence>
<evidence type="ECO:0000313" key="2">
    <source>
        <dbReference type="EMBL" id="OLY81815.1"/>
    </source>
</evidence>
<dbReference type="Proteomes" id="UP000187455">
    <property type="component" value="Unassembled WGS sequence"/>
</dbReference>
<proteinExistence type="predicted"/>
<sequence length="545" mass="58384">MFFSGINKVIVSLASICISTTFAQSGTDCVFYHSGVGEQYNSTSSTIVYGNGAPIEVPCLGTSFKLDFYIDDTVNALFSISPSKDPNSSLAIVGRAGGKSGDWQFSSSLDSPISIPNSSSGSALVSVSFESNGVQLLRNGEIIATVASQDLRLSSFNLSDGYYIFFSSESPGITVSSFKISCFGGNGCPDYLPSIDQPEVSLDSTNSPDVASNSNFKSNGEVTTVDCSETSSIDPFYIDSRHKPRNYNLDAPLLIPCSSSSFSASFQVNSDSDIGIAFTDDGGLYNGNKSFEAQIGLFSGISYARLGFYTNKRSEKRQVSKRYVASSIGITFFNSELKIFRDGAIVIKYLLKDFDISKIFISPNSGILYVYGGSITCSSADFCRVNPPIPCSVVRLLPDQTYVSTTAKVYNSTNSFNYGCHGTDFSFSADVTATSDLYVFIATAGGFSDVFSEIRYGIQSGVNVVNYVSNFISASSLNAQTGPAKSVSIGFRYVGGTLSMTINGSQVGSRVFGNWAPIRFNVSPLNGYAILTNRQFTCLNQIQGC</sequence>
<evidence type="ECO:0000313" key="3">
    <source>
        <dbReference type="Proteomes" id="UP000187455"/>
    </source>
</evidence>